<dbReference type="AlphaFoldDB" id="A0A438MZ38"/>
<comment type="caution">
    <text evidence="5">The sequence shown here is derived from an EMBL/GenBank/DDBJ whole genome shotgun (WGS) entry which is preliminary data.</text>
</comment>
<evidence type="ECO:0000256" key="1">
    <source>
        <dbReference type="ARBA" id="ARBA00009986"/>
    </source>
</evidence>
<name>A0A438MZ38_EXOME</name>
<dbReference type="SUPFAM" id="SSF53720">
    <property type="entry name" value="ALDH-like"/>
    <property type="match status" value="1"/>
</dbReference>
<dbReference type="PANTHER" id="PTHR43353">
    <property type="entry name" value="SUCCINATE-SEMIALDEHYDE DEHYDROGENASE, MITOCHONDRIAL"/>
    <property type="match status" value="1"/>
</dbReference>
<dbReference type="GO" id="GO:0009450">
    <property type="term" value="P:gamma-aminobutyric acid catabolic process"/>
    <property type="evidence" value="ECO:0007669"/>
    <property type="project" value="TreeGrafter"/>
</dbReference>
<reference evidence="5 6" key="1">
    <citation type="submission" date="2017-03" db="EMBL/GenBank/DDBJ databases">
        <title>Genomes of endolithic fungi from Antarctica.</title>
        <authorList>
            <person name="Coleine C."/>
            <person name="Masonjones S."/>
            <person name="Stajich J.E."/>
        </authorList>
    </citation>
    <scope>NUCLEOTIDE SEQUENCE [LARGE SCALE GENOMIC DNA]</scope>
    <source>
        <strain evidence="5 6">CCFEE 6314</strain>
    </source>
</reference>
<feature type="domain" description="Aldehyde dehydrogenase" evidence="4">
    <location>
        <begin position="27"/>
        <end position="478"/>
    </location>
</feature>
<dbReference type="InterPro" id="IPR050740">
    <property type="entry name" value="Aldehyde_DH_Superfamily"/>
</dbReference>
<dbReference type="InterPro" id="IPR016160">
    <property type="entry name" value="Ald_DH_CS_CYS"/>
</dbReference>
<evidence type="ECO:0000256" key="3">
    <source>
        <dbReference type="ARBA" id="ARBA00023002"/>
    </source>
</evidence>
<keyword evidence="3" id="KW-0560">Oxidoreductase</keyword>
<dbReference type="OrthoDB" id="310895at2759"/>
<protein>
    <recommendedName>
        <fullName evidence="4">Aldehyde dehydrogenase domain-containing protein</fullName>
    </recommendedName>
</protein>
<dbReference type="GO" id="GO:0004777">
    <property type="term" value="F:succinate-semialdehyde dehydrogenase (NAD+) activity"/>
    <property type="evidence" value="ECO:0007669"/>
    <property type="project" value="TreeGrafter"/>
</dbReference>
<gene>
    <name evidence="5" type="ORF">B0A52_07262</name>
</gene>
<dbReference type="InterPro" id="IPR015590">
    <property type="entry name" value="Aldehyde_DH_dom"/>
</dbReference>
<dbReference type="InterPro" id="IPR016161">
    <property type="entry name" value="Ald_DH/histidinol_DH"/>
</dbReference>
<dbReference type="EMBL" id="NAJM01000039">
    <property type="protein sequence ID" value="RVX68259.1"/>
    <property type="molecule type" value="Genomic_DNA"/>
</dbReference>
<dbReference type="Gene3D" id="3.40.309.10">
    <property type="entry name" value="Aldehyde Dehydrogenase, Chain A, domain 2"/>
    <property type="match status" value="1"/>
</dbReference>
<dbReference type="PANTHER" id="PTHR43353:SF6">
    <property type="entry name" value="CYTOPLASMIC ALDEHYDE DEHYDROGENASE (EUROFUNG)"/>
    <property type="match status" value="1"/>
</dbReference>
<dbReference type="FunFam" id="3.40.605.10:FF:000012">
    <property type="entry name" value="NAD-dependent succinate-semialdehyde dehydrogenase"/>
    <property type="match status" value="1"/>
</dbReference>
<dbReference type="PROSITE" id="PS00070">
    <property type="entry name" value="ALDEHYDE_DEHYDR_CYS"/>
    <property type="match status" value="1"/>
</dbReference>
<evidence type="ECO:0000259" key="4">
    <source>
        <dbReference type="Pfam" id="PF00171"/>
    </source>
</evidence>
<evidence type="ECO:0000313" key="6">
    <source>
        <dbReference type="Proteomes" id="UP000288859"/>
    </source>
</evidence>
<accession>A0A438MZ38</accession>
<dbReference type="Gene3D" id="3.40.605.10">
    <property type="entry name" value="Aldehyde Dehydrogenase, Chain A, domain 1"/>
    <property type="match status" value="1"/>
</dbReference>
<dbReference type="InterPro" id="IPR016162">
    <property type="entry name" value="Ald_DH_N"/>
</dbReference>
<keyword evidence="2" id="KW-0521">NADP</keyword>
<comment type="similarity">
    <text evidence="1">Belongs to the aldehyde dehydrogenase family.</text>
</comment>
<evidence type="ECO:0000256" key="2">
    <source>
        <dbReference type="ARBA" id="ARBA00022857"/>
    </source>
</evidence>
<evidence type="ECO:0000313" key="5">
    <source>
        <dbReference type="EMBL" id="RVX68259.1"/>
    </source>
</evidence>
<proteinExistence type="inferred from homology"/>
<dbReference type="Pfam" id="PF00171">
    <property type="entry name" value="Aldedh"/>
    <property type="match status" value="1"/>
</dbReference>
<dbReference type="CDD" id="cd07105">
    <property type="entry name" value="ALDH_SaliADH"/>
    <property type="match status" value="1"/>
</dbReference>
<dbReference type="InterPro" id="IPR016163">
    <property type="entry name" value="Ald_DH_C"/>
</dbReference>
<dbReference type="Proteomes" id="UP000288859">
    <property type="component" value="Unassembled WGS sequence"/>
</dbReference>
<organism evidence="5 6">
    <name type="scientific">Exophiala mesophila</name>
    <name type="common">Black yeast-like fungus</name>
    <dbReference type="NCBI Taxonomy" id="212818"/>
    <lineage>
        <taxon>Eukaryota</taxon>
        <taxon>Fungi</taxon>
        <taxon>Dikarya</taxon>
        <taxon>Ascomycota</taxon>
        <taxon>Pezizomycotina</taxon>
        <taxon>Eurotiomycetes</taxon>
        <taxon>Chaetothyriomycetidae</taxon>
        <taxon>Chaetothyriales</taxon>
        <taxon>Herpotrichiellaceae</taxon>
        <taxon>Exophiala</taxon>
    </lineage>
</organism>
<dbReference type="VEuPathDB" id="FungiDB:PV10_00721"/>
<sequence>MAPAANGDSQSSGHNVSLLIDGESVQSGSKFPVINPADGSSVWTYSSATVEDAQRAVESAAAAFPAWAKTSAVERSEILRKAASLYAERKDQLAEYMKLETAADDGFIGFNIEATAKQLQDVANRATAIQGSFPQLEDDSRSALVLREPYGVILGIAPWNAPYILGTRSVAAALVTGNTAILKGSEMSPRCFRAIVDIFHDSGLPKGCLNLVFAAPENAVQVTEALIKHPAIGKVNFTGSTMVGGSVAAMAGKYLKPVLLELGGKASAIVCDDADLKKAATFCLLGAFIHSGQVCMGTERIIVHSSIAKAFEEELKNTMGTLHPESGAGPTVISSKSKSRVQGLISDAISKGASPICGEDPGKQDKLQRTVLAKVAPGMDLYYTESFGPVASFHVFETEDEALALANDTDYGLAGAIFTENLAKGLRMAKKYTTGAVHINSMSIHDEAALPHGGVKSSGFGRFNSDQGLNEFLRTKVITWEN</sequence>